<name>A0AAW8EXJ6_9MICO</name>
<keyword evidence="2" id="KW-1185">Reference proteome</keyword>
<evidence type="ECO:0000313" key="2">
    <source>
        <dbReference type="Proteomes" id="UP001244427"/>
    </source>
</evidence>
<reference evidence="1 2" key="1">
    <citation type="submission" date="2023-07" db="EMBL/GenBank/DDBJ databases">
        <title>Comparative genomics of wheat-associated soil bacteria to identify genetic determinants of phenazine resistance.</title>
        <authorList>
            <person name="Mouncey N."/>
        </authorList>
    </citation>
    <scope>NUCLEOTIDE SEQUENCE [LARGE SCALE GENOMIC DNA]</scope>
    <source>
        <strain evidence="1 2">W4I9-1</strain>
    </source>
</reference>
<protein>
    <submittedName>
        <fullName evidence="1">Uncharacterized protein</fullName>
    </submittedName>
</protein>
<gene>
    <name evidence="1" type="ORF">QFZ53_002434</name>
</gene>
<proteinExistence type="predicted"/>
<organism evidence="1 2">
    <name type="scientific">Microbacterium natoriense</name>
    <dbReference type="NCBI Taxonomy" id="284570"/>
    <lineage>
        <taxon>Bacteria</taxon>
        <taxon>Bacillati</taxon>
        <taxon>Actinomycetota</taxon>
        <taxon>Actinomycetes</taxon>
        <taxon>Micrococcales</taxon>
        <taxon>Microbacteriaceae</taxon>
        <taxon>Microbacterium</taxon>
    </lineage>
</organism>
<comment type="caution">
    <text evidence="1">The sequence shown here is derived from an EMBL/GenBank/DDBJ whole genome shotgun (WGS) entry which is preliminary data.</text>
</comment>
<dbReference type="EMBL" id="JAUSXV010000001">
    <property type="protein sequence ID" value="MDQ0648238.1"/>
    <property type="molecule type" value="Genomic_DNA"/>
</dbReference>
<sequence length="65" mass="7294">MHRRRPFGNLDARIGQPIARGDLAAFRIENADMRRDDAIRLDIDPGRLQIEDGDAAEPARKRGIG</sequence>
<accession>A0AAW8EXJ6</accession>
<dbReference type="Proteomes" id="UP001244427">
    <property type="component" value="Unassembled WGS sequence"/>
</dbReference>
<evidence type="ECO:0000313" key="1">
    <source>
        <dbReference type="EMBL" id="MDQ0648238.1"/>
    </source>
</evidence>
<dbReference type="AlphaFoldDB" id="A0AAW8EXJ6"/>